<comment type="caution">
    <text evidence="4">The sequence shown here is derived from an EMBL/GenBank/DDBJ whole genome shotgun (WGS) entry which is preliminary data.</text>
</comment>
<evidence type="ECO:0000259" key="3">
    <source>
        <dbReference type="PROSITE" id="PS50977"/>
    </source>
</evidence>
<dbReference type="Proteomes" id="UP001595956">
    <property type="component" value="Unassembled WGS sequence"/>
</dbReference>
<dbReference type="RefSeq" id="WP_345173909.1">
    <property type="nucleotide sequence ID" value="NZ_BAABFQ010000005.1"/>
</dbReference>
<dbReference type="EMBL" id="JBHSMD010000006">
    <property type="protein sequence ID" value="MFC5495062.1"/>
    <property type="molecule type" value="Genomic_DNA"/>
</dbReference>
<evidence type="ECO:0000256" key="1">
    <source>
        <dbReference type="ARBA" id="ARBA00023125"/>
    </source>
</evidence>
<gene>
    <name evidence="4" type="ORF">ACFPKY_18265</name>
</gene>
<protein>
    <submittedName>
        <fullName evidence="4">TetR/AcrR family transcriptional regulator</fullName>
    </submittedName>
</protein>
<evidence type="ECO:0000313" key="4">
    <source>
        <dbReference type="EMBL" id="MFC5495062.1"/>
    </source>
</evidence>
<dbReference type="Gene3D" id="1.10.357.10">
    <property type="entry name" value="Tetracycline Repressor, domain 2"/>
    <property type="match status" value="1"/>
</dbReference>
<sequence>MTTTARRTYDASRRRAMAATNRAAVLEAAAELFATRGWAAGMRDVARLAQVSVETVYATAGSKAELLLQVVELGSAGERVDWAALARGDRDQRMADLTRWVTESHQAVAELSRTFAHAASADPALAGHWEEYDAGQRARFAAGARYVLGRRPSQDLVDGLWALGSAEVYLRLTETAGWSPEKYRRWLTERVDQLFP</sequence>
<organism evidence="4 5">
    <name type="scientific">Nocardioides caricicola</name>
    <dbReference type="NCBI Taxonomy" id="634770"/>
    <lineage>
        <taxon>Bacteria</taxon>
        <taxon>Bacillati</taxon>
        <taxon>Actinomycetota</taxon>
        <taxon>Actinomycetes</taxon>
        <taxon>Propionibacteriales</taxon>
        <taxon>Nocardioidaceae</taxon>
        <taxon>Nocardioides</taxon>
    </lineage>
</organism>
<keyword evidence="1 2" id="KW-0238">DNA-binding</keyword>
<dbReference type="Pfam" id="PF00440">
    <property type="entry name" value="TetR_N"/>
    <property type="match status" value="1"/>
</dbReference>
<dbReference type="PROSITE" id="PS50977">
    <property type="entry name" value="HTH_TETR_2"/>
    <property type="match status" value="1"/>
</dbReference>
<dbReference type="InterPro" id="IPR009057">
    <property type="entry name" value="Homeodomain-like_sf"/>
</dbReference>
<keyword evidence="5" id="KW-1185">Reference proteome</keyword>
<name>A0ABW0N7Y4_9ACTN</name>
<accession>A0ABW0N7Y4</accession>
<dbReference type="SUPFAM" id="SSF46689">
    <property type="entry name" value="Homeodomain-like"/>
    <property type="match status" value="1"/>
</dbReference>
<reference evidence="5" key="1">
    <citation type="journal article" date="2019" name="Int. J. Syst. Evol. Microbiol.">
        <title>The Global Catalogue of Microorganisms (GCM) 10K type strain sequencing project: providing services to taxonomists for standard genome sequencing and annotation.</title>
        <authorList>
            <consortium name="The Broad Institute Genomics Platform"/>
            <consortium name="The Broad Institute Genome Sequencing Center for Infectious Disease"/>
            <person name="Wu L."/>
            <person name="Ma J."/>
        </authorList>
    </citation>
    <scope>NUCLEOTIDE SEQUENCE [LARGE SCALE GENOMIC DNA]</scope>
    <source>
        <strain evidence="5">KACC 13778</strain>
    </source>
</reference>
<dbReference type="PRINTS" id="PR00455">
    <property type="entry name" value="HTHTETR"/>
</dbReference>
<evidence type="ECO:0000256" key="2">
    <source>
        <dbReference type="PROSITE-ProRule" id="PRU00335"/>
    </source>
</evidence>
<feature type="domain" description="HTH tetR-type" evidence="3">
    <location>
        <begin position="19"/>
        <end position="78"/>
    </location>
</feature>
<dbReference type="InterPro" id="IPR001647">
    <property type="entry name" value="HTH_TetR"/>
</dbReference>
<proteinExistence type="predicted"/>
<feature type="DNA-binding region" description="H-T-H motif" evidence="2">
    <location>
        <begin position="41"/>
        <end position="60"/>
    </location>
</feature>
<evidence type="ECO:0000313" key="5">
    <source>
        <dbReference type="Proteomes" id="UP001595956"/>
    </source>
</evidence>